<keyword evidence="9" id="KW-1185">Reference proteome</keyword>
<evidence type="ECO:0000256" key="6">
    <source>
        <dbReference type="PROSITE-ProRule" id="PRU00317"/>
    </source>
</evidence>
<dbReference type="Gene3D" id="1.25.10.10">
    <property type="entry name" value="Leucine-rich Repeat Variant"/>
    <property type="match status" value="1"/>
</dbReference>
<keyword evidence="4" id="KW-0810">Translation regulation</keyword>
<dbReference type="EMBL" id="OU466862">
    <property type="protein sequence ID" value="CAH2069366.1"/>
    <property type="molecule type" value="Genomic_DNA"/>
</dbReference>
<feature type="repeat" description="Pumilio" evidence="6">
    <location>
        <begin position="228"/>
        <end position="265"/>
    </location>
</feature>
<dbReference type="GO" id="GO:0003729">
    <property type="term" value="F:mRNA binding"/>
    <property type="evidence" value="ECO:0007669"/>
    <property type="project" value="TreeGrafter"/>
</dbReference>
<dbReference type="PANTHER" id="PTHR12537:SF166">
    <property type="entry name" value="PUMILIO HOMOLOG 18-RELATED"/>
    <property type="match status" value="1"/>
</dbReference>
<evidence type="ECO:0000256" key="2">
    <source>
        <dbReference type="ARBA" id="ARBA00022490"/>
    </source>
</evidence>
<dbReference type="SMART" id="SM00025">
    <property type="entry name" value="Pumilio"/>
    <property type="match status" value="5"/>
</dbReference>
<dbReference type="InterPro" id="IPR033133">
    <property type="entry name" value="PUM-HD"/>
</dbReference>
<name>A0AAU9SQL5_THLAR</name>
<evidence type="ECO:0000313" key="8">
    <source>
        <dbReference type="EMBL" id="CAH2069366.1"/>
    </source>
</evidence>
<dbReference type="InterPro" id="IPR016024">
    <property type="entry name" value="ARM-type_fold"/>
</dbReference>
<keyword evidence="5" id="KW-0694">RNA-binding</keyword>
<dbReference type="Proteomes" id="UP000836841">
    <property type="component" value="Chromosome 6"/>
</dbReference>
<dbReference type="PANTHER" id="PTHR12537">
    <property type="entry name" value="RNA BINDING PROTEIN PUMILIO-RELATED"/>
    <property type="match status" value="1"/>
</dbReference>
<dbReference type="GO" id="GO:0005737">
    <property type="term" value="C:cytoplasm"/>
    <property type="evidence" value="ECO:0007669"/>
    <property type="project" value="UniProtKB-SubCell"/>
</dbReference>
<dbReference type="InterPro" id="IPR011989">
    <property type="entry name" value="ARM-like"/>
</dbReference>
<dbReference type="InterPro" id="IPR001313">
    <property type="entry name" value="Pumilio_RNA-bd_rpt"/>
</dbReference>
<gene>
    <name evidence="8" type="ORF">TAV2_LOCUS18780</name>
</gene>
<evidence type="ECO:0000256" key="1">
    <source>
        <dbReference type="ARBA" id="ARBA00004496"/>
    </source>
</evidence>
<protein>
    <recommendedName>
        <fullName evidence="7">PUM-HD domain-containing protein</fullName>
    </recommendedName>
</protein>
<evidence type="ECO:0000256" key="5">
    <source>
        <dbReference type="ARBA" id="ARBA00022884"/>
    </source>
</evidence>
<organism evidence="8 9">
    <name type="scientific">Thlaspi arvense</name>
    <name type="common">Field penny-cress</name>
    <dbReference type="NCBI Taxonomy" id="13288"/>
    <lineage>
        <taxon>Eukaryota</taxon>
        <taxon>Viridiplantae</taxon>
        <taxon>Streptophyta</taxon>
        <taxon>Embryophyta</taxon>
        <taxon>Tracheophyta</taxon>
        <taxon>Spermatophyta</taxon>
        <taxon>Magnoliopsida</taxon>
        <taxon>eudicotyledons</taxon>
        <taxon>Gunneridae</taxon>
        <taxon>Pentapetalae</taxon>
        <taxon>rosids</taxon>
        <taxon>malvids</taxon>
        <taxon>Brassicales</taxon>
        <taxon>Brassicaceae</taxon>
        <taxon>Thlaspideae</taxon>
        <taxon>Thlaspi</taxon>
    </lineage>
</organism>
<keyword evidence="2" id="KW-0963">Cytoplasm</keyword>
<dbReference type="PROSITE" id="PS50303">
    <property type="entry name" value="PUM_HD"/>
    <property type="match status" value="1"/>
</dbReference>
<evidence type="ECO:0000256" key="3">
    <source>
        <dbReference type="ARBA" id="ARBA00022737"/>
    </source>
</evidence>
<dbReference type="GO" id="GO:0006417">
    <property type="term" value="P:regulation of translation"/>
    <property type="evidence" value="ECO:0007669"/>
    <property type="project" value="UniProtKB-KW"/>
</dbReference>
<accession>A0AAU9SQL5</accession>
<dbReference type="PROSITE" id="PS50302">
    <property type="entry name" value="PUM"/>
    <property type="match status" value="2"/>
</dbReference>
<keyword evidence="3" id="KW-0677">Repeat</keyword>
<dbReference type="Pfam" id="PF00806">
    <property type="entry name" value="PUF"/>
    <property type="match status" value="4"/>
</dbReference>
<reference evidence="8 9" key="1">
    <citation type="submission" date="2022-03" db="EMBL/GenBank/DDBJ databases">
        <authorList>
            <person name="Nunn A."/>
            <person name="Chopra R."/>
            <person name="Nunn A."/>
            <person name="Contreras Garrido A."/>
        </authorList>
    </citation>
    <scope>NUCLEOTIDE SEQUENCE [LARGE SCALE GENOMIC DNA]</scope>
</reference>
<comment type="subcellular location">
    <subcellularLocation>
        <location evidence="1">Cytoplasm</location>
    </subcellularLocation>
</comment>
<dbReference type="AlphaFoldDB" id="A0AAU9SQL5"/>
<sequence>MSIADNTFSMSTMFDALQHVRLSKGISGSIPPPGFIPRASAVSNTRLNPLFNLMTNGEGVAQFKEMISKLDRRQLHMMVSLLTLDADYFMEVVRNKNGSRRVQKLLGISDDVDALFYAAILRRFLHIMTDKYASYVATRAMVVFEREKKKAMYEHILHYALDIACEKHGCIALNEVITDVDDPYYRNQLLDVVAHNALFLSNDASGNFVVQHVLKLYDLRCTHNVAVSLRGHCVDLSFKQYGSYIVEKLVEAEETMAVVVVELLECGGDRLMRLGRNEFGSFVVAKALSVTQEMSRVDLFSALVHKLMPFLHLLRRSHGSNIANILESTIQGS</sequence>
<evidence type="ECO:0000313" key="9">
    <source>
        <dbReference type="Proteomes" id="UP000836841"/>
    </source>
</evidence>
<evidence type="ECO:0000259" key="7">
    <source>
        <dbReference type="PROSITE" id="PS50303"/>
    </source>
</evidence>
<dbReference type="SUPFAM" id="SSF48371">
    <property type="entry name" value="ARM repeat"/>
    <property type="match status" value="1"/>
</dbReference>
<feature type="repeat" description="Pumilio" evidence="6">
    <location>
        <begin position="83"/>
        <end position="122"/>
    </location>
</feature>
<proteinExistence type="predicted"/>
<feature type="domain" description="PUM-HD" evidence="7">
    <location>
        <begin position="1"/>
        <end position="330"/>
    </location>
</feature>
<evidence type="ECO:0000256" key="4">
    <source>
        <dbReference type="ARBA" id="ARBA00022845"/>
    </source>
</evidence>